<evidence type="ECO:0000313" key="1">
    <source>
        <dbReference type="EMBL" id="JAE26824.1"/>
    </source>
</evidence>
<reference evidence="1" key="1">
    <citation type="submission" date="2014-09" db="EMBL/GenBank/DDBJ databases">
        <authorList>
            <person name="Magalhaes I.L.F."/>
            <person name="Oliveira U."/>
            <person name="Santos F.R."/>
            <person name="Vidigal T.H.D.A."/>
            <person name="Brescovit A.D."/>
            <person name="Santos A.J."/>
        </authorList>
    </citation>
    <scope>NUCLEOTIDE SEQUENCE</scope>
    <source>
        <tissue evidence="1">Shoot tissue taken approximately 20 cm above the soil surface</tissue>
    </source>
</reference>
<protein>
    <submittedName>
        <fullName evidence="1">Uncharacterized protein</fullName>
    </submittedName>
</protein>
<proteinExistence type="predicted"/>
<name>A0A0A9GTG4_ARUDO</name>
<dbReference type="AlphaFoldDB" id="A0A0A9GTG4"/>
<sequence length="28" mass="3521">MSGHFELVRHKFYLTIFEQELLRLNREN</sequence>
<accession>A0A0A9GTG4</accession>
<dbReference type="EMBL" id="GBRH01171072">
    <property type="protein sequence ID" value="JAE26824.1"/>
    <property type="molecule type" value="Transcribed_RNA"/>
</dbReference>
<reference evidence="1" key="2">
    <citation type="journal article" date="2015" name="Data Brief">
        <title>Shoot transcriptome of the giant reed, Arundo donax.</title>
        <authorList>
            <person name="Barrero R.A."/>
            <person name="Guerrero F.D."/>
            <person name="Moolhuijzen P."/>
            <person name="Goolsby J.A."/>
            <person name="Tidwell J."/>
            <person name="Bellgard S.E."/>
            <person name="Bellgard M.I."/>
        </authorList>
    </citation>
    <scope>NUCLEOTIDE SEQUENCE</scope>
    <source>
        <tissue evidence="1">Shoot tissue taken approximately 20 cm above the soil surface</tissue>
    </source>
</reference>
<organism evidence="1">
    <name type="scientific">Arundo donax</name>
    <name type="common">Giant reed</name>
    <name type="synonym">Donax arundinaceus</name>
    <dbReference type="NCBI Taxonomy" id="35708"/>
    <lineage>
        <taxon>Eukaryota</taxon>
        <taxon>Viridiplantae</taxon>
        <taxon>Streptophyta</taxon>
        <taxon>Embryophyta</taxon>
        <taxon>Tracheophyta</taxon>
        <taxon>Spermatophyta</taxon>
        <taxon>Magnoliopsida</taxon>
        <taxon>Liliopsida</taxon>
        <taxon>Poales</taxon>
        <taxon>Poaceae</taxon>
        <taxon>PACMAD clade</taxon>
        <taxon>Arundinoideae</taxon>
        <taxon>Arundineae</taxon>
        <taxon>Arundo</taxon>
    </lineage>
</organism>